<accession>A0A6N7EXD0</accession>
<keyword evidence="5" id="KW-0732">Signal</keyword>
<dbReference type="PANTHER" id="PTHR37425">
    <property type="match status" value="1"/>
</dbReference>
<keyword evidence="6" id="KW-0378">Hydrolase</keyword>
<dbReference type="SUPFAM" id="SSF55166">
    <property type="entry name" value="Hedgehog/DD-peptidase"/>
    <property type="match status" value="1"/>
</dbReference>
<proteinExistence type="inferred from homology"/>
<sequence length="202" mass="22880">MYILKETQLVKAHGPDCPCCVNSHRRRFLQKTSVITAGLLVGPQLAQAASKRDRLLMMSNPHTGEKIRTVYWTPIDGYIRESLDLVSKFMRDFRQNQVKPIDPALLDIVHAVMLNIGKGKRLEVMSGYRSPKTNQMLSRRSKNVAKKSYHMRAKAMDFQVKNVSSKQLRQIALALKAGGVGYYPGSNYIHVDSGPVRTWTYS</sequence>
<evidence type="ECO:0000256" key="2">
    <source>
        <dbReference type="ARBA" id="ARBA00004776"/>
    </source>
</evidence>
<dbReference type="GO" id="GO:0008237">
    <property type="term" value="F:metallopeptidase activity"/>
    <property type="evidence" value="ECO:0007669"/>
    <property type="project" value="UniProtKB-KW"/>
</dbReference>
<evidence type="ECO:0000256" key="6">
    <source>
        <dbReference type="ARBA" id="ARBA00022801"/>
    </source>
</evidence>
<evidence type="ECO:0000256" key="11">
    <source>
        <dbReference type="ARBA" id="ARBA00093666"/>
    </source>
</evidence>
<dbReference type="Pfam" id="PF05951">
    <property type="entry name" value="Peptidase_M15_2"/>
    <property type="match status" value="1"/>
</dbReference>
<evidence type="ECO:0000256" key="4">
    <source>
        <dbReference type="ARBA" id="ARBA00022723"/>
    </source>
</evidence>
<keyword evidence="3" id="KW-0645">Protease</keyword>
<dbReference type="EMBL" id="WHNW01000001">
    <property type="protein sequence ID" value="MPV85128.1"/>
    <property type="molecule type" value="Genomic_DNA"/>
</dbReference>
<comment type="cofactor">
    <cofactor evidence="1">
        <name>Zn(2+)</name>
        <dbReference type="ChEBI" id="CHEBI:29105"/>
    </cofactor>
</comment>
<dbReference type="RefSeq" id="WP_152808087.1">
    <property type="nucleotide sequence ID" value="NZ_WHNW01000001.1"/>
</dbReference>
<evidence type="ECO:0000256" key="5">
    <source>
        <dbReference type="ARBA" id="ARBA00022729"/>
    </source>
</evidence>
<dbReference type="InParanoid" id="A0A6N7EXD0"/>
<evidence type="ECO:0000313" key="13">
    <source>
        <dbReference type="Proteomes" id="UP000471298"/>
    </source>
</evidence>
<keyword evidence="7" id="KW-0862">Zinc</keyword>
<evidence type="ECO:0000256" key="1">
    <source>
        <dbReference type="ARBA" id="ARBA00001947"/>
    </source>
</evidence>
<gene>
    <name evidence="12" type="ORF">GCU85_00055</name>
</gene>
<protein>
    <recommendedName>
        <fullName evidence="11">Murein endopeptidase K</fullName>
    </recommendedName>
</protein>
<organism evidence="12 13">
    <name type="scientific">Ostreibacterium oceani</name>
    <dbReference type="NCBI Taxonomy" id="2654998"/>
    <lineage>
        <taxon>Bacteria</taxon>
        <taxon>Pseudomonadati</taxon>
        <taxon>Pseudomonadota</taxon>
        <taxon>Gammaproteobacteria</taxon>
        <taxon>Cardiobacteriales</taxon>
        <taxon>Ostreibacteriaceae</taxon>
        <taxon>Ostreibacterium</taxon>
    </lineage>
</organism>
<dbReference type="GO" id="GO:0046872">
    <property type="term" value="F:metal ion binding"/>
    <property type="evidence" value="ECO:0007669"/>
    <property type="project" value="UniProtKB-KW"/>
</dbReference>
<evidence type="ECO:0000256" key="10">
    <source>
        <dbReference type="ARBA" id="ARBA00093448"/>
    </source>
</evidence>
<dbReference type="GO" id="GO:0071555">
    <property type="term" value="P:cell wall organization"/>
    <property type="evidence" value="ECO:0007669"/>
    <property type="project" value="UniProtKB-KW"/>
</dbReference>
<evidence type="ECO:0000256" key="7">
    <source>
        <dbReference type="ARBA" id="ARBA00022833"/>
    </source>
</evidence>
<keyword evidence="4" id="KW-0479">Metal-binding</keyword>
<keyword evidence="13" id="KW-1185">Reference proteome</keyword>
<evidence type="ECO:0000256" key="8">
    <source>
        <dbReference type="ARBA" id="ARBA00023049"/>
    </source>
</evidence>
<name>A0A6N7EXD0_9GAMM</name>
<dbReference type="InterPro" id="IPR010275">
    <property type="entry name" value="MepK"/>
</dbReference>
<dbReference type="AlphaFoldDB" id="A0A6N7EXD0"/>
<dbReference type="Gene3D" id="3.30.1380.10">
    <property type="match status" value="1"/>
</dbReference>
<dbReference type="InterPro" id="IPR009045">
    <property type="entry name" value="Zn_M74/Hedgehog-like"/>
</dbReference>
<dbReference type="GO" id="GO:0006508">
    <property type="term" value="P:proteolysis"/>
    <property type="evidence" value="ECO:0007669"/>
    <property type="project" value="UniProtKB-KW"/>
</dbReference>
<dbReference type="PANTHER" id="PTHR37425:SF1">
    <property type="entry name" value="OUTER MEMBRANE PROTEIN"/>
    <property type="match status" value="1"/>
</dbReference>
<comment type="caution">
    <text evidence="12">The sequence shown here is derived from an EMBL/GenBank/DDBJ whole genome shotgun (WGS) entry which is preliminary data.</text>
</comment>
<evidence type="ECO:0000256" key="3">
    <source>
        <dbReference type="ARBA" id="ARBA00022670"/>
    </source>
</evidence>
<keyword evidence="9" id="KW-0961">Cell wall biogenesis/degradation</keyword>
<dbReference type="FunCoup" id="A0A6N7EXD0">
    <property type="interactions" value="14"/>
</dbReference>
<dbReference type="Proteomes" id="UP000471298">
    <property type="component" value="Unassembled WGS sequence"/>
</dbReference>
<reference evidence="12 13" key="1">
    <citation type="submission" date="2019-10" db="EMBL/GenBank/DDBJ databases">
        <title>Cardiobacteriales fam. a chemoheterotrophic member of the order Cardiobacteriales, and proposal of Cardiobacteriales fam. nov.</title>
        <authorList>
            <person name="Wang C."/>
        </authorList>
    </citation>
    <scope>NUCLEOTIDE SEQUENCE [LARGE SCALE GENOMIC DNA]</scope>
    <source>
        <strain evidence="12 13">ML27</strain>
    </source>
</reference>
<evidence type="ECO:0000256" key="9">
    <source>
        <dbReference type="ARBA" id="ARBA00023316"/>
    </source>
</evidence>
<comment type="similarity">
    <text evidence="10">Belongs to the peptidase M15 family.</text>
</comment>
<comment type="pathway">
    <text evidence="2">Cell wall biogenesis; cell wall polysaccharide biosynthesis.</text>
</comment>
<keyword evidence="8" id="KW-0482">Metalloprotease</keyword>
<dbReference type="CDD" id="cd14844">
    <property type="entry name" value="Zn-DD-carboxypeptidase_like"/>
    <property type="match status" value="1"/>
</dbReference>
<evidence type="ECO:0000313" key="12">
    <source>
        <dbReference type="EMBL" id="MPV85128.1"/>
    </source>
</evidence>